<gene>
    <name evidence="2" type="ORF">SAMN05216258_1322</name>
</gene>
<dbReference type="EMBL" id="FOQH01000032">
    <property type="protein sequence ID" value="SFJ30403.1"/>
    <property type="molecule type" value="Genomic_DNA"/>
</dbReference>
<name>A0A1I3Q8I1_9RHOB</name>
<dbReference type="OrthoDB" id="7067623at2"/>
<feature type="compositionally biased region" description="Basic and acidic residues" evidence="1">
    <location>
        <begin position="19"/>
        <end position="62"/>
    </location>
</feature>
<sequence length="62" mass="7086">MAKNTGNGFRRGAVTGRTQFERPDDLWQKRDERTGRFMEVKDDGKPFKGVAREPDGRDTDNA</sequence>
<dbReference type="RefSeq" id="WP_092866371.1">
    <property type="nucleotide sequence ID" value="NZ_FOQH01000032.1"/>
</dbReference>
<evidence type="ECO:0000256" key="1">
    <source>
        <dbReference type="SAM" id="MobiDB-lite"/>
    </source>
</evidence>
<keyword evidence="3" id="KW-1185">Reference proteome</keyword>
<evidence type="ECO:0000313" key="3">
    <source>
        <dbReference type="Proteomes" id="UP000199377"/>
    </source>
</evidence>
<feature type="region of interest" description="Disordered" evidence="1">
    <location>
        <begin position="1"/>
        <end position="62"/>
    </location>
</feature>
<accession>A0A1I3Q8I1</accession>
<protein>
    <submittedName>
        <fullName evidence="2">Uncharacterized protein</fullName>
    </submittedName>
</protein>
<reference evidence="2 3" key="1">
    <citation type="submission" date="2016-10" db="EMBL/GenBank/DDBJ databases">
        <authorList>
            <person name="de Groot N.N."/>
        </authorList>
    </citation>
    <scope>NUCLEOTIDE SEQUENCE [LARGE SCALE GENOMIC DNA]</scope>
    <source>
        <strain evidence="2 3">CGMCC 1.11030</strain>
    </source>
</reference>
<organism evidence="2 3">
    <name type="scientific">Albimonas pacifica</name>
    <dbReference type="NCBI Taxonomy" id="1114924"/>
    <lineage>
        <taxon>Bacteria</taxon>
        <taxon>Pseudomonadati</taxon>
        <taxon>Pseudomonadota</taxon>
        <taxon>Alphaproteobacteria</taxon>
        <taxon>Rhodobacterales</taxon>
        <taxon>Paracoccaceae</taxon>
        <taxon>Albimonas</taxon>
    </lineage>
</organism>
<evidence type="ECO:0000313" key="2">
    <source>
        <dbReference type="EMBL" id="SFJ30403.1"/>
    </source>
</evidence>
<dbReference type="STRING" id="1114924.SAMN05216258_1322"/>
<proteinExistence type="predicted"/>
<dbReference type="Proteomes" id="UP000199377">
    <property type="component" value="Unassembled WGS sequence"/>
</dbReference>
<dbReference type="AlphaFoldDB" id="A0A1I3Q8I1"/>